<dbReference type="Gene3D" id="3.30.70.270">
    <property type="match status" value="1"/>
</dbReference>
<dbReference type="PROSITE" id="PS50158">
    <property type="entry name" value="ZF_CCHC"/>
    <property type="match status" value="1"/>
</dbReference>
<keyword evidence="2" id="KW-0862">Zinc</keyword>
<dbReference type="GO" id="GO:0008270">
    <property type="term" value="F:zinc ion binding"/>
    <property type="evidence" value="ECO:0007669"/>
    <property type="project" value="UniProtKB-KW"/>
</dbReference>
<dbReference type="Pfam" id="PF00098">
    <property type="entry name" value="zf-CCHC"/>
    <property type="match status" value="1"/>
</dbReference>
<comment type="caution">
    <text evidence="4">The sequence shown here is derived from an EMBL/GenBank/DDBJ whole genome shotgun (WGS) entry which is preliminary data.</text>
</comment>
<dbReference type="GO" id="GO:0006397">
    <property type="term" value="P:mRNA processing"/>
    <property type="evidence" value="ECO:0007669"/>
    <property type="project" value="UniProtKB-KW"/>
</dbReference>
<dbReference type="InterPro" id="IPR021109">
    <property type="entry name" value="Peptidase_aspartic_dom_sf"/>
</dbReference>
<evidence type="ECO:0000313" key="4">
    <source>
        <dbReference type="EMBL" id="ESK81928.1"/>
    </source>
</evidence>
<dbReference type="InterPro" id="IPR032567">
    <property type="entry name" value="RTL1-rel"/>
</dbReference>
<dbReference type="Gene3D" id="4.10.60.10">
    <property type="entry name" value="Zinc finger, CCHC-type"/>
    <property type="match status" value="1"/>
</dbReference>
<proteinExistence type="predicted"/>
<dbReference type="HOGENOM" id="CLU_000384_42_1_1"/>
<dbReference type="SMART" id="SM00343">
    <property type="entry name" value="ZnF_C2HC"/>
    <property type="match status" value="1"/>
</dbReference>
<dbReference type="Proteomes" id="UP000017559">
    <property type="component" value="Unassembled WGS sequence"/>
</dbReference>
<keyword evidence="1" id="KW-0507">mRNA processing</keyword>
<evidence type="ECO:0000259" key="3">
    <source>
        <dbReference type="PROSITE" id="PS50158"/>
    </source>
</evidence>
<name>V2W526_MONRO</name>
<dbReference type="EMBL" id="AWSO01002160">
    <property type="protein sequence ID" value="ESK81928.1"/>
    <property type="molecule type" value="Genomic_DNA"/>
</dbReference>
<protein>
    <recommendedName>
        <fullName evidence="3">CCHC-type domain-containing protein</fullName>
    </recommendedName>
</protein>
<dbReference type="InterPro" id="IPR036875">
    <property type="entry name" value="Znf_CCHC_sf"/>
</dbReference>
<evidence type="ECO:0000256" key="1">
    <source>
        <dbReference type="ARBA" id="ARBA00022664"/>
    </source>
</evidence>
<dbReference type="PANTHER" id="PTHR15503:SF22">
    <property type="entry name" value="TRANSPOSON TY3-I GAG POLYPROTEIN"/>
    <property type="match status" value="1"/>
</dbReference>
<dbReference type="SUPFAM" id="SSF50630">
    <property type="entry name" value="Acid proteases"/>
    <property type="match status" value="1"/>
</dbReference>
<evidence type="ECO:0000256" key="2">
    <source>
        <dbReference type="PROSITE-ProRule" id="PRU00047"/>
    </source>
</evidence>
<evidence type="ECO:0000313" key="5">
    <source>
        <dbReference type="Proteomes" id="UP000017559"/>
    </source>
</evidence>
<dbReference type="SUPFAM" id="SSF56672">
    <property type="entry name" value="DNA/RNA polymerases"/>
    <property type="match status" value="1"/>
</dbReference>
<dbReference type="GO" id="GO:0003676">
    <property type="term" value="F:nucleic acid binding"/>
    <property type="evidence" value="ECO:0007669"/>
    <property type="project" value="InterPro"/>
</dbReference>
<feature type="domain" description="CCHC-type" evidence="3">
    <location>
        <begin position="82"/>
        <end position="98"/>
    </location>
</feature>
<dbReference type="KEGG" id="mrr:Moror_667"/>
<dbReference type="PANTHER" id="PTHR15503">
    <property type="entry name" value="LDOC1 RELATED"/>
    <property type="match status" value="1"/>
</dbReference>
<reference evidence="4 5" key="1">
    <citation type="journal article" date="2014" name="BMC Genomics">
        <title>Genome and secretome analysis of the hemibiotrophic fungal pathogen, Moniliophthora roreri, which causes frosty pod rot disease of cacao: mechanisms of the biotrophic and necrotrophic phases.</title>
        <authorList>
            <person name="Meinhardt L.W."/>
            <person name="Costa G.G.L."/>
            <person name="Thomazella D.P.T."/>
            <person name="Teixeira P.J.P.L."/>
            <person name="Carazzolle M.F."/>
            <person name="Schuster S.C."/>
            <person name="Carlson J.E."/>
            <person name="Guiltinan M.J."/>
            <person name="Mieczkowski P."/>
            <person name="Farmer A."/>
            <person name="Ramaraj T."/>
            <person name="Crozier J."/>
            <person name="Davis R.E."/>
            <person name="Shao J."/>
            <person name="Melnick R.L."/>
            <person name="Pereira G.A.G."/>
            <person name="Bailey B.A."/>
        </authorList>
    </citation>
    <scope>NUCLEOTIDE SEQUENCE [LARGE SCALE GENOMIC DNA]</scope>
    <source>
        <strain evidence="4 5">MCA 2997</strain>
    </source>
</reference>
<dbReference type="AlphaFoldDB" id="V2W526"/>
<dbReference type="Gene3D" id="2.40.70.10">
    <property type="entry name" value="Acid Proteases"/>
    <property type="match status" value="1"/>
</dbReference>
<dbReference type="Pfam" id="PF13975">
    <property type="entry name" value="gag-asp_proteas"/>
    <property type="match status" value="1"/>
</dbReference>
<dbReference type="InterPro" id="IPR043128">
    <property type="entry name" value="Rev_trsase/Diguanyl_cyclase"/>
</dbReference>
<keyword evidence="5" id="KW-1185">Reference proteome</keyword>
<dbReference type="Gene3D" id="3.10.10.10">
    <property type="entry name" value="HIV Type 1 Reverse Transcriptase, subunit A, domain 1"/>
    <property type="match status" value="1"/>
</dbReference>
<keyword evidence="2" id="KW-0863">Zinc-finger</keyword>
<sequence length="467" mass="53469">MEMGYDNEALIKFFKEGLPESLVNKIMLQTDGVPETLHKWFELAIRREPVKPKITRKVEETMIGKIGLLSESERQDYLAQGKCFRCAKTGHISKDCPSKGQTSILAKLQTEPPKKLSVQEMFTGIKTMVLDQTEEDQKEIFDLMGQEAKLTRHSIRIPVQYNIGTEIVETKALIDSGAGGCFISEEEARHLKKPWTKLDKPIKVYNVDGTRNKTGWITHSITIDLSIGDKSMMETMLISGLGPEHMILGLPWLQDHNPSIDWVTGVIQFRLKQKILVRRPIKLFVGILDRVEDEEVLIRSFIQGEENSNKIRINAKLSVSQVLAQAHEVKAKPLEELLPTYLSNYSDQFEKKKAEQFPPSRPYDHTIDLKLDFKLWDCKIYSLSPKEQIEQDKFLDKNLWKGYIRLSKSPMASPFFFVAKKEAGALRPCQDYWNLNSGTIKNCYPLPLVTDLVDKLKTAKVFLKLDL</sequence>
<keyword evidence="2" id="KW-0479">Metal-binding</keyword>
<dbReference type="OrthoDB" id="3257486at2759"/>
<accession>V2W526</accession>
<dbReference type="InterPro" id="IPR043502">
    <property type="entry name" value="DNA/RNA_pol_sf"/>
</dbReference>
<dbReference type="CDD" id="cd00303">
    <property type="entry name" value="retropepsin_like"/>
    <property type="match status" value="1"/>
</dbReference>
<dbReference type="InterPro" id="IPR001878">
    <property type="entry name" value="Znf_CCHC"/>
</dbReference>
<gene>
    <name evidence="4" type="ORF">Moror_667</name>
</gene>
<organism evidence="4 5">
    <name type="scientific">Moniliophthora roreri (strain MCA 2997)</name>
    <name type="common">Cocoa frosty pod rot fungus</name>
    <name type="synonym">Crinipellis roreri</name>
    <dbReference type="NCBI Taxonomy" id="1381753"/>
    <lineage>
        <taxon>Eukaryota</taxon>
        <taxon>Fungi</taxon>
        <taxon>Dikarya</taxon>
        <taxon>Basidiomycota</taxon>
        <taxon>Agaricomycotina</taxon>
        <taxon>Agaricomycetes</taxon>
        <taxon>Agaricomycetidae</taxon>
        <taxon>Agaricales</taxon>
        <taxon>Marasmiineae</taxon>
        <taxon>Marasmiaceae</taxon>
        <taxon>Moniliophthora</taxon>
    </lineage>
</organism>
<dbReference type="SUPFAM" id="SSF57756">
    <property type="entry name" value="Retrovirus zinc finger-like domains"/>
    <property type="match status" value="1"/>
</dbReference>